<evidence type="ECO:0000313" key="2">
    <source>
        <dbReference type="Proteomes" id="UP001186974"/>
    </source>
</evidence>
<gene>
    <name evidence="1" type="ORF">LTS18_013724</name>
</gene>
<name>A0ACC3DHI3_9PEZI</name>
<reference evidence="1" key="1">
    <citation type="submission" date="2024-09" db="EMBL/GenBank/DDBJ databases">
        <title>Black Yeasts Isolated from many extreme environments.</title>
        <authorList>
            <person name="Coleine C."/>
            <person name="Stajich J.E."/>
            <person name="Selbmann L."/>
        </authorList>
    </citation>
    <scope>NUCLEOTIDE SEQUENCE</scope>
    <source>
        <strain evidence="1">CCFEE 5737</strain>
    </source>
</reference>
<feature type="non-terminal residue" evidence="1">
    <location>
        <position position="113"/>
    </location>
</feature>
<accession>A0ACC3DHI3</accession>
<keyword evidence="2" id="KW-1185">Reference proteome</keyword>
<protein>
    <submittedName>
        <fullName evidence="1">Uncharacterized protein</fullName>
    </submittedName>
</protein>
<comment type="caution">
    <text evidence="1">The sequence shown here is derived from an EMBL/GenBank/DDBJ whole genome shotgun (WGS) entry which is preliminary data.</text>
</comment>
<proteinExistence type="predicted"/>
<organism evidence="1 2">
    <name type="scientific">Coniosporium uncinatum</name>
    <dbReference type="NCBI Taxonomy" id="93489"/>
    <lineage>
        <taxon>Eukaryota</taxon>
        <taxon>Fungi</taxon>
        <taxon>Dikarya</taxon>
        <taxon>Ascomycota</taxon>
        <taxon>Pezizomycotina</taxon>
        <taxon>Dothideomycetes</taxon>
        <taxon>Dothideomycetes incertae sedis</taxon>
        <taxon>Coniosporium</taxon>
    </lineage>
</organism>
<sequence length="113" mass="12318">MEEKDMAPAAPDSSGSQLPQKRTSSSSRDADDDDAAGSRARATAVSRPEGKRFWKFHMRTDDDDENTLLAATIGPLANVLSIAALVTYWRMDLIDADGNVLPQLEGIPYPDPR</sequence>
<evidence type="ECO:0000313" key="1">
    <source>
        <dbReference type="EMBL" id="KAK3076171.1"/>
    </source>
</evidence>
<dbReference type="Proteomes" id="UP001186974">
    <property type="component" value="Unassembled WGS sequence"/>
</dbReference>
<dbReference type="EMBL" id="JAWDJW010004284">
    <property type="protein sequence ID" value="KAK3076171.1"/>
    <property type="molecule type" value="Genomic_DNA"/>
</dbReference>